<dbReference type="VEuPathDB" id="FungiDB:CPSG_01919"/>
<evidence type="ECO:0000313" key="2">
    <source>
        <dbReference type="Proteomes" id="UP000002497"/>
    </source>
</evidence>
<reference evidence="2" key="2">
    <citation type="submission" date="2010-03" db="EMBL/GenBank/DDBJ databases">
        <title>The genome sequence of Coccidioides posadasii strain Silveira.</title>
        <authorList>
            <consortium name="The Broad Institute Genome Sequencing Center for Infectious Disease"/>
            <person name="Neafsey D."/>
            <person name="Orbach M."/>
            <person name="Henn M.R."/>
            <person name="Cole G.T."/>
            <person name="Galgiani J."/>
            <person name="Gardner M.J."/>
            <person name="Kirkland T.N."/>
            <person name="Taylor J.W."/>
            <person name="Young S.K."/>
            <person name="Zeng Q."/>
            <person name="Koehrsen M."/>
            <person name="Alvarado L."/>
            <person name="Berlin A."/>
            <person name="Borenstein D."/>
            <person name="Chapman S.B."/>
            <person name="Chen Z."/>
            <person name="Engels R."/>
            <person name="Freedman E."/>
            <person name="Gellesch M."/>
            <person name="Goldberg J."/>
            <person name="Griggs A."/>
            <person name="Gujja S."/>
            <person name="Heilman E."/>
            <person name="Heiman D."/>
            <person name="Howarth C."/>
            <person name="Jen D."/>
            <person name="Larson L."/>
            <person name="Mehta T."/>
            <person name="Neiman D."/>
            <person name="Park D."/>
            <person name="Pearson M."/>
            <person name="Richards J."/>
            <person name="Roberts A."/>
            <person name="Saif S."/>
            <person name="Shea T."/>
            <person name="Shenoy N."/>
            <person name="Sisk P."/>
            <person name="Stolte C."/>
            <person name="Sykes S."/>
            <person name="Walk T."/>
            <person name="White J."/>
            <person name="Yandava C."/>
            <person name="Haas B."/>
            <person name="Nusbaum C."/>
            <person name="Birren B."/>
        </authorList>
    </citation>
    <scope>NUCLEOTIDE SEQUENCE [LARGE SCALE GENOMIC DNA]</scope>
    <source>
        <strain evidence="2">RMSCC 757 / Silveira</strain>
    </source>
</reference>
<protein>
    <submittedName>
        <fullName evidence="1">Uncharacterized protein</fullName>
    </submittedName>
</protein>
<dbReference type="Proteomes" id="UP000002497">
    <property type="component" value="Unassembled WGS sequence"/>
</dbReference>
<evidence type="ECO:0000313" key="1">
    <source>
        <dbReference type="EMBL" id="EFW21762.1"/>
    </source>
</evidence>
<gene>
    <name evidence="1" type="ORF">CPSG_01919</name>
</gene>
<proteinExistence type="predicted"/>
<dbReference type="AlphaFoldDB" id="E9CWT6"/>
<organism evidence="2">
    <name type="scientific">Coccidioides posadasii (strain RMSCC 757 / Silveira)</name>
    <name type="common">Valley fever fungus</name>
    <dbReference type="NCBI Taxonomy" id="443226"/>
    <lineage>
        <taxon>Eukaryota</taxon>
        <taxon>Fungi</taxon>
        <taxon>Dikarya</taxon>
        <taxon>Ascomycota</taxon>
        <taxon>Pezizomycotina</taxon>
        <taxon>Eurotiomycetes</taxon>
        <taxon>Eurotiomycetidae</taxon>
        <taxon>Onygenales</taxon>
        <taxon>Onygenaceae</taxon>
        <taxon>Coccidioides</taxon>
    </lineage>
</organism>
<reference evidence="2" key="1">
    <citation type="journal article" date="2010" name="Genome Res.">
        <title>Population genomic sequencing of Coccidioides fungi reveals recent hybridization and transposon control.</title>
        <authorList>
            <person name="Neafsey D.E."/>
            <person name="Barker B.M."/>
            <person name="Sharpton T.J."/>
            <person name="Stajich J.E."/>
            <person name="Park D.J."/>
            <person name="Whiston E."/>
            <person name="Hung C.-Y."/>
            <person name="McMahan C."/>
            <person name="White J."/>
            <person name="Sykes S."/>
            <person name="Heiman D."/>
            <person name="Young S."/>
            <person name="Zeng Q."/>
            <person name="Abouelleil A."/>
            <person name="Aftuck L."/>
            <person name="Bessette D."/>
            <person name="Brown A."/>
            <person name="FitzGerald M."/>
            <person name="Lui A."/>
            <person name="Macdonald J.P."/>
            <person name="Priest M."/>
            <person name="Orbach M.J."/>
            <person name="Galgiani J.N."/>
            <person name="Kirkland T.N."/>
            <person name="Cole G.T."/>
            <person name="Birren B.W."/>
            <person name="Henn M.R."/>
            <person name="Taylor J.W."/>
            <person name="Rounsley S.D."/>
        </authorList>
    </citation>
    <scope>NUCLEOTIDE SEQUENCE [LARGE SCALE GENOMIC DNA]</scope>
    <source>
        <strain evidence="2">RMSCC 757 / Silveira</strain>
    </source>
</reference>
<sequence>MFLLSTQVRTSLLTQASISVSNRDRYVFQGLEEAHTKIAFASSVPSLCADTECDRGCWPTQDDTVRCEFTCSTFKISDTKHKYILHLTQLPRLLGLPTHRSAWTKCHGTDKLAATLVGYTSKKVGTQVSS</sequence>
<dbReference type="HOGENOM" id="CLU_1937966_0_0_1"/>
<accession>E9CWT6</accession>
<keyword evidence="2" id="KW-1185">Reference proteome</keyword>
<name>E9CWT6_COCPS</name>
<dbReference type="EMBL" id="GL636487">
    <property type="protein sequence ID" value="EFW21762.1"/>
    <property type="molecule type" value="Genomic_DNA"/>
</dbReference>